<evidence type="ECO:0000313" key="1">
    <source>
        <dbReference type="EMBL" id="ATG97703.1"/>
    </source>
</evidence>
<dbReference type="RefSeq" id="WP_096862991.1">
    <property type="nucleotide sequence ID" value="NZ_CP023668.1"/>
</dbReference>
<sequence length="190" mass="21761">MKNKIIYNAGSMFNEAQWDARKREGEELRKMFPDYTIKNPVDFDTNQGTAPTNEEIFALDYKGIKESDIVILEMDGWDSGTHMEFGLVVEMAKNDPSKLVFPIISDFRYKQGVIHGEIVGFGLNEMITGAFYDKDLNKGDVPQLTVVDSHKSAREAIKAILTGDTKNYRERFDIKDLYKQTNDVYHGFNK</sequence>
<gene>
    <name evidence="1" type="ORF">CP520_03115</name>
</gene>
<dbReference type="InterPro" id="IPR007710">
    <property type="entry name" value="Nucleoside_deoxyribTrfase"/>
</dbReference>
<dbReference type="SUPFAM" id="SSF52309">
    <property type="entry name" value="N-(deoxy)ribosyltransferase-like"/>
    <property type="match status" value="1"/>
</dbReference>
<protein>
    <submittedName>
        <fullName evidence="1">Uncharacterized protein</fullName>
    </submittedName>
</protein>
<dbReference type="OrthoDB" id="389769at2"/>
<accession>A0A291ISH0</accession>
<keyword evidence="2" id="KW-1185">Reference proteome</keyword>
<dbReference type="Pfam" id="PF05014">
    <property type="entry name" value="Nuc_deoxyrib_tr"/>
    <property type="match status" value="1"/>
</dbReference>
<dbReference type="EMBL" id="CP023668">
    <property type="protein sequence ID" value="ATG97703.1"/>
    <property type="molecule type" value="Genomic_DNA"/>
</dbReference>
<dbReference type="KEGG" id="mlac:CP520_03115"/>
<reference evidence="1 2" key="1">
    <citation type="submission" date="2017-09" db="EMBL/GenBank/DDBJ databases">
        <title>SPAdes assembly of the Mesoplasma lactucae genome.</title>
        <authorList>
            <person name="Knight T.F."/>
            <person name="Rubinstein R."/>
            <person name="Citino T."/>
        </authorList>
    </citation>
    <scope>NUCLEOTIDE SEQUENCE [LARGE SCALE GENOMIC DNA]</scope>
    <source>
        <strain evidence="1 2">831-C4</strain>
    </source>
</reference>
<dbReference type="AlphaFoldDB" id="A0A291ISH0"/>
<dbReference type="Proteomes" id="UP000232227">
    <property type="component" value="Chromosome"/>
</dbReference>
<dbReference type="Gene3D" id="3.40.50.450">
    <property type="match status" value="1"/>
</dbReference>
<proteinExistence type="predicted"/>
<organism evidence="1 2">
    <name type="scientific">Mesoplasma lactucae ATCC 49193</name>
    <dbReference type="NCBI Taxonomy" id="81460"/>
    <lineage>
        <taxon>Bacteria</taxon>
        <taxon>Bacillati</taxon>
        <taxon>Mycoplasmatota</taxon>
        <taxon>Mollicutes</taxon>
        <taxon>Entomoplasmatales</taxon>
        <taxon>Entomoplasmataceae</taxon>
        <taxon>Mesoplasma</taxon>
    </lineage>
</organism>
<name>A0A291ISH0_9MOLU</name>
<evidence type="ECO:0000313" key="2">
    <source>
        <dbReference type="Proteomes" id="UP000232227"/>
    </source>
</evidence>